<proteinExistence type="predicted"/>
<dbReference type="EMBL" id="SGXA01000001">
    <property type="protein sequence ID" value="RZS75960.1"/>
    <property type="molecule type" value="Genomic_DNA"/>
</dbReference>
<reference evidence="3 4" key="1">
    <citation type="submission" date="2019-02" db="EMBL/GenBank/DDBJ databases">
        <title>Genomic Encyclopedia of Type Strains, Phase IV (KMG-IV): sequencing the most valuable type-strain genomes for metagenomic binning, comparative biology and taxonomic classification.</title>
        <authorList>
            <person name="Goeker M."/>
        </authorList>
    </citation>
    <scope>NUCLEOTIDE SEQUENCE [LARGE SCALE GENOMIC DNA]</scope>
    <source>
        <strain evidence="3 4">DSM 18116</strain>
    </source>
</reference>
<feature type="transmembrane region" description="Helical" evidence="1">
    <location>
        <begin position="129"/>
        <end position="149"/>
    </location>
</feature>
<dbReference type="Pfam" id="PF04471">
    <property type="entry name" value="Mrr_cat"/>
    <property type="match status" value="1"/>
</dbReference>
<accession>A0A4Q7N4P6</accession>
<protein>
    <submittedName>
        <fullName evidence="3">Restriction endonuclease</fullName>
    </submittedName>
</protein>
<keyword evidence="3" id="KW-0255">Endonuclease</keyword>
<dbReference type="InterPro" id="IPR007560">
    <property type="entry name" value="Restrct_endonuc_IV_Mrr"/>
</dbReference>
<keyword evidence="4" id="KW-1185">Reference proteome</keyword>
<evidence type="ECO:0000313" key="4">
    <source>
        <dbReference type="Proteomes" id="UP000293874"/>
    </source>
</evidence>
<feature type="transmembrane region" description="Helical" evidence="1">
    <location>
        <begin position="155"/>
        <end position="174"/>
    </location>
</feature>
<feature type="transmembrane region" description="Helical" evidence="1">
    <location>
        <begin position="54"/>
        <end position="76"/>
    </location>
</feature>
<keyword evidence="1" id="KW-0812">Transmembrane</keyword>
<dbReference type="GO" id="GO:0004519">
    <property type="term" value="F:endonuclease activity"/>
    <property type="evidence" value="ECO:0007669"/>
    <property type="project" value="UniProtKB-KW"/>
</dbReference>
<keyword evidence="1" id="KW-1133">Transmembrane helix</keyword>
<dbReference type="SUPFAM" id="SSF52980">
    <property type="entry name" value="Restriction endonuclease-like"/>
    <property type="match status" value="1"/>
</dbReference>
<sequence length="413" mass="45256">MSLALFSIAVAGMFKAEYSLSVALMIGSFFIGIMGPQIQVNPGYAMSYSGSDKWMAGAFALIRAILGIIFLTSSIGGFMDKDYANASIVLTMGIMLFSPLSNLVFYHGGYLVKDQAEYAKVKRIHTRLVIARNAGMFFLFCCFGLYLKSAFVTGHVFYALGLLFTLAVPLTLWAKRDQLIIRPSVKQLLWGIEPGEPTPETSFTPALPAHIVIPATAVAPAVPDASPIAAVDIEPETEPVVEEKEIEPTTVSYSLLDEFKQLAKMGAHQRGYAFQHFLIRLFNESGLDAHSAFRVTGEEIDGSFELDGNVYLLEAKWQQESCSGSPLRDFNGKVEGKASWARGIIVCYSGFSEEAVKGFVTGKRLSIIGMDGKDLLLILENKISLKEAIKKKVRLAGERNSFFVPIEDIIGSR</sequence>
<feature type="transmembrane region" description="Helical" evidence="1">
    <location>
        <begin position="88"/>
        <end position="108"/>
    </location>
</feature>
<evidence type="ECO:0000313" key="3">
    <source>
        <dbReference type="EMBL" id="RZS75960.1"/>
    </source>
</evidence>
<evidence type="ECO:0000259" key="2">
    <source>
        <dbReference type="Pfam" id="PF04471"/>
    </source>
</evidence>
<keyword evidence="3" id="KW-0378">Hydrolase</keyword>
<dbReference type="AlphaFoldDB" id="A0A4Q7N4P6"/>
<dbReference type="InterPro" id="IPR011335">
    <property type="entry name" value="Restrct_endonuc-II-like"/>
</dbReference>
<keyword evidence="1" id="KW-0472">Membrane</keyword>
<dbReference type="GO" id="GO:0003677">
    <property type="term" value="F:DNA binding"/>
    <property type="evidence" value="ECO:0007669"/>
    <property type="project" value="InterPro"/>
</dbReference>
<gene>
    <name evidence="3" type="ORF">EV199_1836</name>
</gene>
<dbReference type="Gene3D" id="3.40.1350.10">
    <property type="match status" value="1"/>
</dbReference>
<name>A0A4Q7N4P6_9BACT</name>
<feature type="domain" description="Restriction endonuclease type IV Mrr" evidence="2">
    <location>
        <begin position="271"/>
        <end position="376"/>
    </location>
</feature>
<keyword evidence="3" id="KW-0540">Nuclease</keyword>
<feature type="transmembrane region" description="Helical" evidence="1">
    <location>
        <begin position="6"/>
        <end position="33"/>
    </location>
</feature>
<comment type="caution">
    <text evidence="3">The sequence shown here is derived from an EMBL/GenBank/DDBJ whole genome shotgun (WGS) entry which is preliminary data.</text>
</comment>
<organism evidence="3 4">
    <name type="scientific">Pseudobacter ginsenosidimutans</name>
    <dbReference type="NCBI Taxonomy" id="661488"/>
    <lineage>
        <taxon>Bacteria</taxon>
        <taxon>Pseudomonadati</taxon>
        <taxon>Bacteroidota</taxon>
        <taxon>Chitinophagia</taxon>
        <taxon>Chitinophagales</taxon>
        <taxon>Chitinophagaceae</taxon>
        <taxon>Pseudobacter</taxon>
    </lineage>
</organism>
<dbReference type="Proteomes" id="UP000293874">
    <property type="component" value="Unassembled WGS sequence"/>
</dbReference>
<dbReference type="GO" id="GO:0009307">
    <property type="term" value="P:DNA restriction-modification system"/>
    <property type="evidence" value="ECO:0007669"/>
    <property type="project" value="InterPro"/>
</dbReference>
<evidence type="ECO:0000256" key="1">
    <source>
        <dbReference type="SAM" id="Phobius"/>
    </source>
</evidence>
<dbReference type="InterPro" id="IPR011856">
    <property type="entry name" value="tRNA_endonuc-like_dom_sf"/>
</dbReference>